<proteinExistence type="predicted"/>
<sequence length="64" mass="7087">MTGLVTAFRFDAVLAAVRAARGDMLIGAHLTFQLARHILVIAMLIRDREAGTNHHRFGGTRWDA</sequence>
<name>A0ABW6UAH0_9ACTN</name>
<evidence type="ECO:0000313" key="2">
    <source>
        <dbReference type="Proteomes" id="UP001602058"/>
    </source>
</evidence>
<gene>
    <name evidence="1" type="ORF">ACFY1D_03030</name>
</gene>
<evidence type="ECO:0000313" key="1">
    <source>
        <dbReference type="EMBL" id="MFF4520436.1"/>
    </source>
</evidence>
<organism evidence="1 2">
    <name type="scientific">Streptomyces bluensis</name>
    <dbReference type="NCBI Taxonomy" id="33897"/>
    <lineage>
        <taxon>Bacteria</taxon>
        <taxon>Bacillati</taxon>
        <taxon>Actinomycetota</taxon>
        <taxon>Actinomycetes</taxon>
        <taxon>Kitasatosporales</taxon>
        <taxon>Streptomycetaceae</taxon>
        <taxon>Streptomyces</taxon>
    </lineage>
</organism>
<accession>A0ABW6UAH0</accession>
<dbReference type="RefSeq" id="WP_387883059.1">
    <property type="nucleotide sequence ID" value="NZ_JBIAWJ010000001.1"/>
</dbReference>
<dbReference type="EMBL" id="JBIAWJ010000001">
    <property type="protein sequence ID" value="MFF4520436.1"/>
    <property type="molecule type" value="Genomic_DNA"/>
</dbReference>
<protein>
    <submittedName>
        <fullName evidence="1">Uncharacterized protein</fullName>
    </submittedName>
</protein>
<comment type="caution">
    <text evidence="1">The sequence shown here is derived from an EMBL/GenBank/DDBJ whole genome shotgun (WGS) entry which is preliminary data.</text>
</comment>
<reference evidence="1 2" key="1">
    <citation type="submission" date="2024-10" db="EMBL/GenBank/DDBJ databases">
        <title>The Natural Products Discovery Center: Release of the First 8490 Sequenced Strains for Exploring Actinobacteria Biosynthetic Diversity.</title>
        <authorList>
            <person name="Kalkreuter E."/>
            <person name="Kautsar S.A."/>
            <person name="Yang D."/>
            <person name="Bader C.D."/>
            <person name="Teijaro C.N."/>
            <person name="Fluegel L."/>
            <person name="Davis C.M."/>
            <person name="Simpson J.R."/>
            <person name="Lauterbach L."/>
            <person name="Steele A.D."/>
            <person name="Gui C."/>
            <person name="Meng S."/>
            <person name="Li G."/>
            <person name="Viehrig K."/>
            <person name="Ye F."/>
            <person name="Su P."/>
            <person name="Kiefer A.F."/>
            <person name="Nichols A."/>
            <person name="Cepeda A.J."/>
            <person name="Yan W."/>
            <person name="Fan B."/>
            <person name="Jiang Y."/>
            <person name="Adhikari A."/>
            <person name="Zheng C.-J."/>
            <person name="Schuster L."/>
            <person name="Cowan T.M."/>
            <person name="Smanski M.J."/>
            <person name="Chevrette M.G."/>
            <person name="De Carvalho L.P.S."/>
            <person name="Shen B."/>
        </authorList>
    </citation>
    <scope>NUCLEOTIDE SEQUENCE [LARGE SCALE GENOMIC DNA]</scope>
    <source>
        <strain evidence="1 2">NPDC001390</strain>
    </source>
</reference>
<keyword evidence="2" id="KW-1185">Reference proteome</keyword>
<dbReference type="Proteomes" id="UP001602058">
    <property type="component" value="Unassembled WGS sequence"/>
</dbReference>